<dbReference type="Gene3D" id="3.40.720.10">
    <property type="entry name" value="Alkaline Phosphatase, subunit A"/>
    <property type="match status" value="3"/>
</dbReference>
<proteinExistence type="inferred from homology"/>
<evidence type="ECO:0000256" key="1">
    <source>
        <dbReference type="ARBA" id="ARBA00001913"/>
    </source>
</evidence>
<comment type="caution">
    <text evidence="8">The sequence shown here is derived from an EMBL/GenBank/DDBJ whole genome shotgun (WGS) entry which is preliminary data.</text>
</comment>
<organism evidence="8 9">
    <name type="scientific">Tegillarca granosa</name>
    <name type="common">Malaysian cockle</name>
    <name type="synonym">Anadara granosa</name>
    <dbReference type="NCBI Taxonomy" id="220873"/>
    <lineage>
        <taxon>Eukaryota</taxon>
        <taxon>Metazoa</taxon>
        <taxon>Spiralia</taxon>
        <taxon>Lophotrochozoa</taxon>
        <taxon>Mollusca</taxon>
        <taxon>Bivalvia</taxon>
        <taxon>Autobranchia</taxon>
        <taxon>Pteriomorphia</taxon>
        <taxon>Arcoida</taxon>
        <taxon>Arcoidea</taxon>
        <taxon>Arcidae</taxon>
        <taxon>Tegillarca</taxon>
    </lineage>
</organism>
<dbReference type="EMBL" id="JARBDR010000740">
    <property type="protein sequence ID" value="KAJ8307722.1"/>
    <property type="molecule type" value="Genomic_DNA"/>
</dbReference>
<gene>
    <name evidence="8" type="ORF">KUTeg_014727</name>
</gene>
<dbReference type="Pfam" id="PF00884">
    <property type="entry name" value="Sulfatase"/>
    <property type="match status" value="1"/>
</dbReference>
<evidence type="ECO:0000313" key="9">
    <source>
        <dbReference type="Proteomes" id="UP001217089"/>
    </source>
</evidence>
<comment type="similarity">
    <text evidence="2">Belongs to the sulfatase family.</text>
</comment>
<accession>A0ABQ9EVW9</accession>
<keyword evidence="9" id="KW-1185">Reference proteome</keyword>
<reference evidence="8 9" key="1">
    <citation type="submission" date="2022-12" db="EMBL/GenBank/DDBJ databases">
        <title>Chromosome-level genome of Tegillarca granosa.</title>
        <authorList>
            <person name="Kim J."/>
        </authorList>
    </citation>
    <scope>NUCLEOTIDE SEQUENCE [LARGE SCALE GENOMIC DNA]</scope>
    <source>
        <strain evidence="8">Teg-2019</strain>
        <tissue evidence="8">Adductor muscle</tissue>
    </source>
</reference>
<comment type="cofactor">
    <cofactor evidence="1">
        <name>Ca(2+)</name>
        <dbReference type="ChEBI" id="CHEBI:29108"/>
    </cofactor>
</comment>
<dbReference type="PANTHER" id="PTHR10342:SF273">
    <property type="entry name" value="RE14504P"/>
    <property type="match status" value="1"/>
</dbReference>
<dbReference type="SUPFAM" id="SSF53649">
    <property type="entry name" value="Alkaline phosphatase-like"/>
    <property type="match status" value="1"/>
</dbReference>
<dbReference type="InterPro" id="IPR047115">
    <property type="entry name" value="ARSB"/>
</dbReference>
<name>A0ABQ9EVW9_TEGGR</name>
<keyword evidence="4" id="KW-0106">Calcium</keyword>
<dbReference type="Proteomes" id="UP001217089">
    <property type="component" value="Unassembled WGS sequence"/>
</dbReference>
<evidence type="ECO:0000259" key="7">
    <source>
        <dbReference type="Pfam" id="PF00884"/>
    </source>
</evidence>
<keyword evidence="3" id="KW-0479">Metal-binding</keyword>
<evidence type="ECO:0000256" key="6">
    <source>
        <dbReference type="SAM" id="SignalP"/>
    </source>
</evidence>
<keyword evidence="5" id="KW-0325">Glycoprotein</keyword>
<evidence type="ECO:0000256" key="3">
    <source>
        <dbReference type="ARBA" id="ARBA00022723"/>
    </source>
</evidence>
<feature type="chain" id="PRO_5047209576" description="Sulfatase N-terminal domain-containing protein" evidence="6">
    <location>
        <begin position="22"/>
        <end position="368"/>
    </location>
</feature>
<dbReference type="Gene3D" id="3.30.1120.10">
    <property type="match status" value="1"/>
</dbReference>
<evidence type="ECO:0000313" key="8">
    <source>
        <dbReference type="EMBL" id="KAJ8307722.1"/>
    </source>
</evidence>
<evidence type="ECO:0000256" key="2">
    <source>
        <dbReference type="ARBA" id="ARBA00008779"/>
    </source>
</evidence>
<feature type="signal peptide" evidence="6">
    <location>
        <begin position="1"/>
        <end position="21"/>
    </location>
</feature>
<dbReference type="InterPro" id="IPR000917">
    <property type="entry name" value="Sulfatase_N"/>
</dbReference>
<dbReference type="PANTHER" id="PTHR10342">
    <property type="entry name" value="ARYLSULFATASE"/>
    <property type="match status" value="1"/>
</dbReference>
<evidence type="ECO:0000256" key="5">
    <source>
        <dbReference type="ARBA" id="ARBA00023180"/>
    </source>
</evidence>
<dbReference type="InterPro" id="IPR017850">
    <property type="entry name" value="Alkaline_phosphatase_core_sf"/>
</dbReference>
<keyword evidence="6" id="KW-0732">Signal</keyword>
<sequence length="368" mass="42356">MWLLFHALIIQLCTYFGLISGKPPNILFIVADDLGWNDVGFHNPDIISPNIDRLAKEGVILNQSYVQPVCSPSRNAFMSGIYPFKAGLQYLYTRRAQQLIEEHDKNQPLFLYMAFQSVHSPIQNGGWPTFYGNNYPLRGSKITVYEGGTRASAFIHGSMLKNRGYTYDGLIHAVDWMPTIISAAGGTPATDIDGVDQWSAIVDGSQSKRNEFIYNLDNMFPAVTGHAAIRSGDYKLIDGFPGPYPFWYKPQQYEKDDPIKKCHLSHGQHRLKDYNYNYNAYEPYEFQKYENEEITGMCNETFGFYQLFNIKDDPNEYYNLAFWEPHKVIELKKKLDIYRKTMVPANFPKNDPNSLPKNFDGYWSPGWC</sequence>
<evidence type="ECO:0000256" key="4">
    <source>
        <dbReference type="ARBA" id="ARBA00022837"/>
    </source>
</evidence>
<protein>
    <recommendedName>
        <fullName evidence="7">Sulfatase N-terminal domain-containing protein</fullName>
    </recommendedName>
</protein>
<feature type="domain" description="Sulfatase N-terminal" evidence="7">
    <location>
        <begin position="24"/>
        <end position="85"/>
    </location>
</feature>